<dbReference type="OrthoDB" id="286233at2759"/>
<dbReference type="PROSITE" id="PS50005">
    <property type="entry name" value="TPR"/>
    <property type="match status" value="1"/>
</dbReference>
<keyword evidence="3" id="KW-0472">Membrane</keyword>
<keyword evidence="3" id="KW-1133">Transmembrane helix</keyword>
<dbReference type="InterPro" id="IPR019734">
    <property type="entry name" value="TPR_rpt"/>
</dbReference>
<keyword evidence="2" id="KW-0175">Coiled coil</keyword>
<dbReference type="Proteomes" id="UP000639772">
    <property type="component" value="Unassembled WGS sequence"/>
</dbReference>
<dbReference type="AlphaFoldDB" id="A0A835RU25"/>
<dbReference type="InterPro" id="IPR011990">
    <property type="entry name" value="TPR-like_helical_dom_sf"/>
</dbReference>
<dbReference type="PANTHER" id="PTHR47310">
    <property type="entry name" value="PROTEIN FLUORESCENT IN BLUE LIGHT, CHLOROPLASTIC"/>
    <property type="match status" value="1"/>
</dbReference>
<evidence type="ECO:0000256" key="2">
    <source>
        <dbReference type="SAM" id="Coils"/>
    </source>
</evidence>
<dbReference type="SUPFAM" id="SSF48452">
    <property type="entry name" value="TPR-like"/>
    <property type="match status" value="1"/>
</dbReference>
<dbReference type="EMBL" id="JADCNL010000001">
    <property type="protein sequence ID" value="KAG0498321.1"/>
    <property type="molecule type" value="Genomic_DNA"/>
</dbReference>
<evidence type="ECO:0000313" key="7">
    <source>
        <dbReference type="Proteomes" id="UP000639772"/>
    </source>
</evidence>
<feature type="transmembrane region" description="Helical" evidence="3">
    <location>
        <begin position="109"/>
        <end position="129"/>
    </location>
</feature>
<organism evidence="5 6">
    <name type="scientific">Vanilla planifolia</name>
    <name type="common">Vanilla</name>
    <dbReference type="NCBI Taxonomy" id="51239"/>
    <lineage>
        <taxon>Eukaryota</taxon>
        <taxon>Viridiplantae</taxon>
        <taxon>Streptophyta</taxon>
        <taxon>Embryophyta</taxon>
        <taxon>Tracheophyta</taxon>
        <taxon>Spermatophyta</taxon>
        <taxon>Magnoliopsida</taxon>
        <taxon>Liliopsida</taxon>
        <taxon>Asparagales</taxon>
        <taxon>Orchidaceae</taxon>
        <taxon>Vanilloideae</taxon>
        <taxon>Vanilleae</taxon>
        <taxon>Vanilla</taxon>
    </lineage>
</organism>
<sequence length="328" mass="37106">MAALRCFHPPSRSNAGKSLRQESSFTFKFFGSSFDSEHMAFYFKKQKLEVYSMQVRYSYMKRLNLSMIGSLNSQKETFKCFSSEWFLHAILGVCPRIEMVITDHQVKNCAKALVFANSLMFFFPLDVLAETCESDSSYFNMPLLFIIALIGATVGGLLARQRRGELKRLNEQLRQINAALRRQAKIESYAPKLSYAPVGRTSEAELLVDPKKEQLIGKLRTGKNFLRNQELEKAFVEFKAALDLAVALGDHLEAKKAARGLGASLQRQGKYKEAIKYHSKVLEIADKVGEDSGMTEAYGAIADCYTELGDLEKAAKYYDKYIARLEKD</sequence>
<dbReference type="InterPro" id="IPR044243">
    <property type="entry name" value="FLU"/>
</dbReference>
<feature type="repeat" description="TPR" evidence="1">
    <location>
        <begin position="255"/>
        <end position="288"/>
    </location>
</feature>
<evidence type="ECO:0000313" key="6">
    <source>
        <dbReference type="Proteomes" id="UP000636800"/>
    </source>
</evidence>
<dbReference type="Pfam" id="PF13424">
    <property type="entry name" value="TPR_12"/>
    <property type="match status" value="1"/>
</dbReference>
<gene>
    <name evidence="5" type="ORF">HPP92_003012</name>
    <name evidence="4" type="ORF">HPP92_027520</name>
</gene>
<proteinExistence type="predicted"/>
<dbReference type="Proteomes" id="UP000636800">
    <property type="component" value="Chromosome 1"/>
</dbReference>
<evidence type="ECO:0000313" key="5">
    <source>
        <dbReference type="EMBL" id="KAG0498321.1"/>
    </source>
</evidence>
<dbReference type="PROSITE" id="PS50293">
    <property type="entry name" value="TPR_REGION"/>
    <property type="match status" value="1"/>
</dbReference>
<protein>
    <submittedName>
        <fullName evidence="5">Uncharacterized protein</fullName>
    </submittedName>
</protein>
<accession>A0A835RU25</accession>
<dbReference type="SMART" id="SM00028">
    <property type="entry name" value="TPR"/>
    <property type="match status" value="2"/>
</dbReference>
<feature type="transmembrane region" description="Helical" evidence="3">
    <location>
        <begin position="141"/>
        <end position="159"/>
    </location>
</feature>
<dbReference type="GO" id="GO:0015995">
    <property type="term" value="P:chlorophyll biosynthetic process"/>
    <property type="evidence" value="ECO:0007669"/>
    <property type="project" value="InterPro"/>
</dbReference>
<keyword evidence="3" id="KW-0812">Transmembrane</keyword>
<dbReference type="EMBL" id="JADCNM010000220">
    <property type="protein sequence ID" value="KAG0449037.1"/>
    <property type="molecule type" value="Genomic_DNA"/>
</dbReference>
<evidence type="ECO:0000313" key="4">
    <source>
        <dbReference type="EMBL" id="KAG0449037.1"/>
    </source>
</evidence>
<evidence type="ECO:0000256" key="1">
    <source>
        <dbReference type="PROSITE-ProRule" id="PRU00339"/>
    </source>
</evidence>
<evidence type="ECO:0000256" key="3">
    <source>
        <dbReference type="SAM" id="Phobius"/>
    </source>
</evidence>
<dbReference type="Gene3D" id="1.25.40.10">
    <property type="entry name" value="Tetratricopeptide repeat domain"/>
    <property type="match status" value="1"/>
</dbReference>
<dbReference type="PANTHER" id="PTHR47310:SF2">
    <property type="entry name" value="PROTEIN FLUORESCENT IN BLUE LIGHT, CHLOROPLASTIC"/>
    <property type="match status" value="1"/>
</dbReference>
<feature type="coiled-coil region" evidence="2">
    <location>
        <begin position="159"/>
        <end position="186"/>
    </location>
</feature>
<keyword evidence="6" id="KW-1185">Reference proteome</keyword>
<comment type="caution">
    <text evidence="5">The sequence shown here is derived from an EMBL/GenBank/DDBJ whole genome shotgun (WGS) entry which is preliminary data.</text>
</comment>
<keyword evidence="1" id="KW-0802">TPR repeat</keyword>
<name>A0A835RU25_VANPL</name>
<reference evidence="6 7" key="1">
    <citation type="journal article" date="2020" name="Nat. Food">
        <title>A phased Vanilla planifolia genome enables genetic improvement of flavour and production.</title>
        <authorList>
            <person name="Hasing T."/>
            <person name="Tang H."/>
            <person name="Brym M."/>
            <person name="Khazi F."/>
            <person name="Huang T."/>
            <person name="Chambers A.H."/>
        </authorList>
    </citation>
    <scope>NUCLEOTIDE SEQUENCE [LARGE SCALE GENOMIC DNA]</scope>
    <source>
        <tissue evidence="5">Leaf</tissue>
    </source>
</reference>